<dbReference type="PROSITE" id="PS50222">
    <property type="entry name" value="EF_HAND_2"/>
    <property type="match status" value="2"/>
</dbReference>
<gene>
    <name evidence="2" type="primary">LOC104611989</name>
</gene>
<dbReference type="InterPro" id="IPR011992">
    <property type="entry name" value="EF-hand-dom_pair"/>
</dbReference>
<sequence length="215" mass="24781">MEEIREVALSYYHACSAETKQMILNFFRELDSDQNGYITINEFTDYLMRKGCSCLNPNFFLELDKDRNGLLDFEEVITFYYIVEFMRLVFCDGCGCFLKSSYFTCVDCYYSNEDNNTYDLCPRCYRTGNYARGHELFLDNHALLQLTGKLIHETNQNQQSASVYRTQKIEQRQLKNPRIKDARTESIKEGVKAFAHGVTIGNVVGTAVVAGCSIM</sequence>
<dbReference type="OMA" id="NIFASTQ"/>
<dbReference type="Pfam" id="PF13499">
    <property type="entry name" value="EF-hand_7"/>
    <property type="match status" value="1"/>
</dbReference>
<accession>A0A1U8B8Y0</accession>
<reference evidence="2" key="1">
    <citation type="submission" date="2025-08" db="UniProtKB">
        <authorList>
            <consortium name="RefSeq"/>
        </authorList>
    </citation>
    <scope>IDENTIFICATION</scope>
</reference>
<organism evidence="1 2">
    <name type="scientific">Nelumbo nucifera</name>
    <name type="common">Sacred lotus</name>
    <dbReference type="NCBI Taxonomy" id="4432"/>
    <lineage>
        <taxon>Eukaryota</taxon>
        <taxon>Viridiplantae</taxon>
        <taxon>Streptophyta</taxon>
        <taxon>Embryophyta</taxon>
        <taxon>Tracheophyta</taxon>
        <taxon>Spermatophyta</taxon>
        <taxon>Magnoliopsida</taxon>
        <taxon>Proteales</taxon>
        <taxon>Nelumbonaceae</taxon>
        <taxon>Nelumbo</taxon>
    </lineage>
</organism>
<dbReference type="SUPFAM" id="SSF47473">
    <property type="entry name" value="EF-hand"/>
    <property type="match status" value="1"/>
</dbReference>
<dbReference type="Proteomes" id="UP000189703">
    <property type="component" value="Unplaced"/>
</dbReference>
<dbReference type="SMART" id="SM00054">
    <property type="entry name" value="EFh"/>
    <property type="match status" value="2"/>
</dbReference>
<proteinExistence type="predicted"/>
<keyword evidence="1" id="KW-1185">Reference proteome</keyword>
<evidence type="ECO:0000313" key="2">
    <source>
        <dbReference type="RefSeq" id="XP_010277593.1"/>
    </source>
</evidence>
<dbReference type="InterPro" id="IPR002048">
    <property type="entry name" value="EF_hand_dom"/>
</dbReference>
<evidence type="ECO:0000313" key="1">
    <source>
        <dbReference type="Proteomes" id="UP000189703"/>
    </source>
</evidence>
<dbReference type="InterPro" id="IPR018247">
    <property type="entry name" value="EF_Hand_1_Ca_BS"/>
</dbReference>
<dbReference type="GO" id="GO:0005783">
    <property type="term" value="C:endoplasmic reticulum"/>
    <property type="evidence" value="ECO:0000318"/>
    <property type="project" value="GO_Central"/>
</dbReference>
<dbReference type="RefSeq" id="XP_010277593.1">
    <property type="nucleotide sequence ID" value="XM_010279291.2"/>
</dbReference>
<dbReference type="eggNOG" id="ENOG502S40Q">
    <property type="taxonomic scope" value="Eukaryota"/>
</dbReference>
<dbReference type="CDD" id="cd00051">
    <property type="entry name" value="EFh"/>
    <property type="match status" value="1"/>
</dbReference>
<dbReference type="GO" id="GO:0005509">
    <property type="term" value="F:calcium ion binding"/>
    <property type="evidence" value="ECO:0000318"/>
    <property type="project" value="GO_Central"/>
</dbReference>
<dbReference type="KEGG" id="nnu:104611989"/>
<dbReference type="PROSITE" id="PS00018">
    <property type="entry name" value="EF_HAND_1"/>
    <property type="match status" value="2"/>
</dbReference>
<dbReference type="OrthoDB" id="8785703at2759"/>
<dbReference type="Gene3D" id="1.10.238.10">
    <property type="entry name" value="EF-hand"/>
    <property type="match status" value="1"/>
</dbReference>
<dbReference type="AlphaFoldDB" id="A0A1U8B8Y0"/>
<protein>
    <submittedName>
        <fullName evidence="2">Uncharacterized protein LOC104611989</fullName>
    </submittedName>
</protein>
<name>A0A1U8B8Y0_NELNU</name>
<dbReference type="GeneID" id="104611989"/>
<dbReference type="STRING" id="4432.A0A1U8B8Y0"/>
<dbReference type="SUPFAM" id="SSF57850">
    <property type="entry name" value="RING/U-box"/>
    <property type="match status" value="1"/>
</dbReference>